<reference evidence="1" key="1">
    <citation type="submission" date="2018-06" db="EMBL/GenBank/DDBJ databases">
        <authorList>
            <person name="Zhirakovskaya E."/>
        </authorList>
    </citation>
    <scope>NUCLEOTIDE SEQUENCE</scope>
</reference>
<gene>
    <name evidence="1" type="ORF">MNBD_GAMMA10-2170</name>
</gene>
<name>A0A3B0YGD0_9ZZZZ</name>
<protein>
    <submittedName>
        <fullName evidence="1">Uncharacterized protein</fullName>
    </submittedName>
</protein>
<dbReference type="AlphaFoldDB" id="A0A3B0YGD0"/>
<sequence length="67" mass="7722">MADRNALIKELIEMQNKFIEDEHKNGYNAKNYFTPESGTVLDGYRDTFRDKAMELCDAAHADKGSHR</sequence>
<dbReference type="EMBL" id="UOFJ01000702">
    <property type="protein sequence ID" value="VAW73219.1"/>
    <property type="molecule type" value="Genomic_DNA"/>
</dbReference>
<proteinExistence type="predicted"/>
<accession>A0A3B0YGD0</accession>
<organism evidence="1">
    <name type="scientific">hydrothermal vent metagenome</name>
    <dbReference type="NCBI Taxonomy" id="652676"/>
    <lineage>
        <taxon>unclassified sequences</taxon>
        <taxon>metagenomes</taxon>
        <taxon>ecological metagenomes</taxon>
    </lineage>
</organism>
<evidence type="ECO:0000313" key="1">
    <source>
        <dbReference type="EMBL" id="VAW73219.1"/>
    </source>
</evidence>